<keyword evidence="4 10" id="KW-0808">Transferase</keyword>
<dbReference type="InterPro" id="IPR029460">
    <property type="entry name" value="DNAPol_HHH"/>
</dbReference>
<dbReference type="InterPro" id="IPR016195">
    <property type="entry name" value="Pol/histidinol_Pase-like"/>
</dbReference>
<dbReference type="GO" id="GO:0005737">
    <property type="term" value="C:cytoplasm"/>
    <property type="evidence" value="ECO:0007669"/>
    <property type="project" value="UniProtKB-SubCell"/>
</dbReference>
<evidence type="ECO:0000256" key="5">
    <source>
        <dbReference type="ARBA" id="ARBA00022695"/>
    </source>
</evidence>
<dbReference type="InterPro" id="IPR011708">
    <property type="entry name" value="DNA_pol3_alpha_NTPase_dom"/>
</dbReference>
<evidence type="ECO:0000256" key="3">
    <source>
        <dbReference type="ARBA" id="ARBA00019114"/>
    </source>
</evidence>
<dbReference type="InterPro" id="IPR004805">
    <property type="entry name" value="DnaE2/DnaE/PolC"/>
</dbReference>
<dbReference type="NCBIfam" id="NF005298">
    <property type="entry name" value="PRK06826.1"/>
    <property type="match status" value="1"/>
</dbReference>
<proteinExistence type="predicted"/>
<evidence type="ECO:0000256" key="6">
    <source>
        <dbReference type="ARBA" id="ARBA00022705"/>
    </source>
</evidence>
<dbReference type="RefSeq" id="WP_184746859.1">
    <property type="nucleotide sequence ID" value="NZ_JACHGJ010000003.1"/>
</dbReference>
<dbReference type="Pfam" id="PF07733">
    <property type="entry name" value="DNA_pol3_alpha"/>
    <property type="match status" value="1"/>
</dbReference>
<keyword evidence="6" id="KW-0235">DNA replication</keyword>
<dbReference type="SMART" id="SM00481">
    <property type="entry name" value="POLIIIAc"/>
    <property type="match status" value="1"/>
</dbReference>
<name>A0A841RB66_9SPIO</name>
<evidence type="ECO:0000313" key="10">
    <source>
        <dbReference type="EMBL" id="MBB6480601.1"/>
    </source>
</evidence>
<dbReference type="SUPFAM" id="SSF89550">
    <property type="entry name" value="PHP domain-like"/>
    <property type="match status" value="1"/>
</dbReference>
<dbReference type="InterPro" id="IPR004013">
    <property type="entry name" value="PHP_dom"/>
</dbReference>
<sequence>MPDFVHLHNHSDYSLLDGAVPISWYVKKAKELGMKHLGLTDHGNLFGALRFEKACHDADINPVVGCEVYVAETSRFNKSTSAGKNNHLVLYCKNETGYKNLMYIVSKAYTEGFYYRPRIDEELLKDHTEGLIASSACLAGVIPRLLLADKYEEAKEKALWFENLFGKGNYYLEVMDHGIPEERIVKEQIKKLSAETGIPVIATNDIHYLEKSHHNAQDILVCIGTGKKKDDEKRFKMDNPELYFKSQDEMAEIFADMPEALENTVKLAEKCDLTIPQPGGILPDYVIPEEFENPDEYLKHITWKGIEKRYPVVTDEIKKRVEYELDILLGMGFTGYFLIVWDFIDWAKRHDIPVGPGRGSGAGSIIAYAMEITDIDPLKYDLLFERFLNPERVSMPDFDIDFCFEHRQEVIDYVTRKYGHDQVAGICTFGTLKTKAVLKDVARVLDIPFGESNAISKLVPEGKTPDGRKINTMVALEVEPELQKFYDRGGAYKELFDTAAILEGMNRHVSTHACGMVIGKSKLTDFVPLYKDQKTGAISSEYTMDIIEDCGLVKMDFLGLKTLTLLANTEKLVQKHTPGFKVDEVPVDDKKTYRMLSDGKSTAVFQFESSGMQDILKRAQPGNIEDLIALNALYRPGPMQFIPQYIEGKKNPASIKFPDPTLKELLTPTYGVIVYQEQVMKVAQIIGGFSLGKADILRRAMGKKKVKDMEKMKVEFIAGARELGHDEKHASEIFDMLEPFAGYGFNKSHAAAYSVVAYKTAYCKANFPAEFMAANLTNEINNPTAFADYLAETENMGIEMMPPDINKSDKNFNVEDGKIFYGLIGIKGMGAAAVDEIIRAREEGGPYQSFVDFLERVELRSINKKVLEVMIQSGLFSNCEEQNRRTLLENLEYMVEIVSKKKESSKYGQASLFGDCEEEVFPDIVLEPLDEYPQKELLQMEKENIGFYFSGHPMDAYRKAWENSTNLNLSQASKCSPEKKYTIVGMIRNVKSIMTKKGSRMAFALLEDFNGSIELTLFSKVYEEYGYLLQEDAVLGITGTVELNRGDPKLKVEEISSPDELKEIKVSEVHVKFAEREFDEEELIDMRAFIQDTGGQSPLFIHMDRPNGHAIIKVSSQLTVESTDDALEKMKDYPGIEDAWVE</sequence>
<dbReference type="InterPro" id="IPR040982">
    <property type="entry name" value="DNA_pol3_finger"/>
</dbReference>
<feature type="domain" description="Polymerase/histidinol phosphatase N-terminal" evidence="9">
    <location>
        <begin position="5"/>
        <end position="72"/>
    </location>
</feature>
<dbReference type="GO" id="GO:0003887">
    <property type="term" value="F:DNA-directed DNA polymerase activity"/>
    <property type="evidence" value="ECO:0007669"/>
    <property type="project" value="UniProtKB-KW"/>
</dbReference>
<dbReference type="InterPro" id="IPR004365">
    <property type="entry name" value="NA-bd_OB_tRNA"/>
</dbReference>
<protein>
    <recommendedName>
        <fullName evidence="3">DNA polymerase III subunit alpha</fullName>
        <ecNumber evidence="2">2.7.7.7</ecNumber>
    </recommendedName>
</protein>
<gene>
    <name evidence="10" type="ORF">HNR50_002264</name>
</gene>
<organism evidence="10 11">
    <name type="scientific">Spirochaeta isovalerica</name>
    <dbReference type="NCBI Taxonomy" id="150"/>
    <lineage>
        <taxon>Bacteria</taxon>
        <taxon>Pseudomonadati</taxon>
        <taxon>Spirochaetota</taxon>
        <taxon>Spirochaetia</taxon>
        <taxon>Spirochaetales</taxon>
        <taxon>Spirochaetaceae</taxon>
        <taxon>Spirochaeta</taxon>
    </lineage>
</organism>
<dbReference type="PANTHER" id="PTHR32294">
    <property type="entry name" value="DNA POLYMERASE III SUBUNIT ALPHA"/>
    <property type="match status" value="1"/>
</dbReference>
<dbReference type="PANTHER" id="PTHR32294:SF0">
    <property type="entry name" value="DNA POLYMERASE III SUBUNIT ALPHA"/>
    <property type="match status" value="1"/>
</dbReference>
<dbReference type="InterPro" id="IPR041931">
    <property type="entry name" value="DNA_pol3_alpha_thumb_dom"/>
</dbReference>
<dbReference type="CDD" id="cd12113">
    <property type="entry name" value="PHP_PolIIIA_DnaE3"/>
    <property type="match status" value="1"/>
</dbReference>
<evidence type="ECO:0000256" key="7">
    <source>
        <dbReference type="ARBA" id="ARBA00022932"/>
    </source>
</evidence>
<dbReference type="GO" id="GO:0008408">
    <property type="term" value="F:3'-5' exonuclease activity"/>
    <property type="evidence" value="ECO:0007669"/>
    <property type="project" value="InterPro"/>
</dbReference>
<dbReference type="AlphaFoldDB" id="A0A841RB66"/>
<dbReference type="Gene3D" id="1.10.10.1600">
    <property type="entry name" value="Bacterial DNA polymerase III alpha subunit, thumb domain"/>
    <property type="match status" value="1"/>
</dbReference>
<dbReference type="Gene3D" id="1.10.150.870">
    <property type="match status" value="1"/>
</dbReference>
<evidence type="ECO:0000256" key="4">
    <source>
        <dbReference type="ARBA" id="ARBA00022679"/>
    </source>
</evidence>
<dbReference type="Pfam" id="PF02811">
    <property type="entry name" value="PHP"/>
    <property type="match status" value="1"/>
</dbReference>
<dbReference type="Pfam" id="PF17657">
    <property type="entry name" value="DNA_pol3_finger"/>
    <property type="match status" value="1"/>
</dbReference>
<dbReference type="Pfam" id="PF14579">
    <property type="entry name" value="HHH_6"/>
    <property type="match status" value="1"/>
</dbReference>
<dbReference type="GO" id="GO:0006260">
    <property type="term" value="P:DNA replication"/>
    <property type="evidence" value="ECO:0007669"/>
    <property type="project" value="UniProtKB-KW"/>
</dbReference>
<dbReference type="NCBIfam" id="TIGR00594">
    <property type="entry name" value="polc"/>
    <property type="match status" value="1"/>
</dbReference>
<evidence type="ECO:0000256" key="1">
    <source>
        <dbReference type="ARBA" id="ARBA00004496"/>
    </source>
</evidence>
<evidence type="ECO:0000313" key="11">
    <source>
        <dbReference type="Proteomes" id="UP000587760"/>
    </source>
</evidence>
<dbReference type="InterPro" id="IPR003141">
    <property type="entry name" value="Pol/His_phosphatase_N"/>
</dbReference>
<comment type="catalytic activity">
    <reaction evidence="8">
        <text>DNA(n) + a 2'-deoxyribonucleoside 5'-triphosphate = DNA(n+1) + diphosphate</text>
        <dbReference type="Rhea" id="RHEA:22508"/>
        <dbReference type="Rhea" id="RHEA-COMP:17339"/>
        <dbReference type="Rhea" id="RHEA-COMP:17340"/>
        <dbReference type="ChEBI" id="CHEBI:33019"/>
        <dbReference type="ChEBI" id="CHEBI:61560"/>
        <dbReference type="ChEBI" id="CHEBI:173112"/>
        <dbReference type="EC" id="2.7.7.7"/>
    </reaction>
</comment>
<dbReference type="NCBIfam" id="NF004226">
    <property type="entry name" value="PRK05673.1"/>
    <property type="match status" value="1"/>
</dbReference>
<comment type="caution">
    <text evidence="10">The sequence shown here is derived from an EMBL/GenBank/DDBJ whole genome shotgun (WGS) entry which is preliminary data.</text>
</comment>
<dbReference type="GO" id="GO:0003676">
    <property type="term" value="F:nucleic acid binding"/>
    <property type="evidence" value="ECO:0007669"/>
    <property type="project" value="InterPro"/>
</dbReference>
<dbReference type="Pfam" id="PF01336">
    <property type="entry name" value="tRNA_anti-codon"/>
    <property type="match status" value="1"/>
</dbReference>
<keyword evidence="7" id="KW-0239">DNA-directed DNA polymerase</keyword>
<dbReference type="CDD" id="cd04485">
    <property type="entry name" value="DnaE_OBF"/>
    <property type="match status" value="1"/>
</dbReference>
<dbReference type="Gene3D" id="3.20.20.140">
    <property type="entry name" value="Metal-dependent hydrolases"/>
    <property type="match status" value="1"/>
</dbReference>
<evidence type="ECO:0000256" key="2">
    <source>
        <dbReference type="ARBA" id="ARBA00012417"/>
    </source>
</evidence>
<keyword evidence="11" id="KW-1185">Reference proteome</keyword>
<evidence type="ECO:0000256" key="8">
    <source>
        <dbReference type="ARBA" id="ARBA00049244"/>
    </source>
</evidence>
<accession>A0A841RB66</accession>
<comment type="subcellular location">
    <subcellularLocation>
        <location evidence="1">Cytoplasm</location>
    </subcellularLocation>
</comment>
<evidence type="ECO:0000259" key="9">
    <source>
        <dbReference type="SMART" id="SM00481"/>
    </source>
</evidence>
<keyword evidence="5 10" id="KW-0548">Nucleotidyltransferase</keyword>
<dbReference type="EC" id="2.7.7.7" evidence="2"/>
<dbReference type="Proteomes" id="UP000587760">
    <property type="component" value="Unassembled WGS sequence"/>
</dbReference>
<reference evidence="10 11" key="1">
    <citation type="submission" date="2020-08" db="EMBL/GenBank/DDBJ databases">
        <title>Genomic Encyclopedia of Type Strains, Phase IV (KMG-IV): sequencing the most valuable type-strain genomes for metagenomic binning, comparative biology and taxonomic classification.</title>
        <authorList>
            <person name="Goeker M."/>
        </authorList>
    </citation>
    <scope>NUCLEOTIDE SEQUENCE [LARGE SCALE GENOMIC DNA]</scope>
    <source>
        <strain evidence="10 11">DSM 2461</strain>
    </source>
</reference>
<dbReference type="EMBL" id="JACHGJ010000003">
    <property type="protein sequence ID" value="MBB6480601.1"/>
    <property type="molecule type" value="Genomic_DNA"/>
</dbReference>